<dbReference type="GO" id="GO:0016020">
    <property type="term" value="C:membrane"/>
    <property type="evidence" value="ECO:0007669"/>
    <property type="project" value="InterPro"/>
</dbReference>
<dbReference type="STRING" id="556484.B7FWZ9"/>
<dbReference type="InParanoid" id="B7FWZ9"/>
<dbReference type="GO" id="GO:0034975">
    <property type="term" value="P:protein folding in endoplasmic reticulum"/>
    <property type="evidence" value="ECO:0007669"/>
    <property type="project" value="TreeGrafter"/>
</dbReference>
<evidence type="ECO:0000256" key="2">
    <source>
        <dbReference type="ARBA" id="ARBA00022692"/>
    </source>
</evidence>
<keyword evidence="2" id="KW-0812">Transmembrane</keyword>
<evidence type="ECO:0000256" key="3">
    <source>
        <dbReference type="ARBA" id="ARBA00022989"/>
    </source>
</evidence>
<evidence type="ECO:0000259" key="7">
    <source>
        <dbReference type="PROSITE" id="PS51469"/>
    </source>
</evidence>
<dbReference type="Gene3D" id="2.60.120.260">
    <property type="entry name" value="Galactose-binding domain-like"/>
    <property type="match status" value="1"/>
</dbReference>
<dbReference type="PaxDb" id="2850-Phatr45250"/>
<name>B7FWZ9_PHATC</name>
<dbReference type="Proteomes" id="UP000000759">
    <property type="component" value="Chromosome 6"/>
</dbReference>
<dbReference type="OrthoDB" id="266334at2759"/>
<sequence>MKRLRGKRITLLLASVIPLLAVDDVPMWQSTRDSDEEHPADQEKELSCREQTQIDRGTKQFREPLHRPNGDRDSALLRQSLNPDILFEGSEFGQHYNIVVPFRMGYPHKLVGSYVENRYRPPENDTSLTSISTRLRMDVVRDKFVSKDEKSAAEIGVVERSRETIKNEKVSAYIDDSRAGEDLPGPETMHASSGDSKGDKFSEEDGLKRVLVDYASKSAGALILEKSSSWNGISNVLNGDKDKYAIIPCEEPQKSVVIGLSEDILVKQIVLSYYERYSSHIGTFQVMGSPQTMGNWVDLGTYTSPRGNGKHAFDLHEPSWARYLKFRFVSHYGDEHYCTVSQISVHGSTMLQGFHEQWAETVEEQPNDKNERDVDVSGSKIDPTFSATDQENGNDGSVQGTVSTIGQCYTRLDAVCQMDYSFERSAFLFASGRSSTPDFDLLSALSSASFCQLGRQSARTNYSHFVELGRRALTISPKRGRSTKSKFVADLSDQALFHSLTESVVVKHIQSLISRTTGIDIHVERFGVLATVDRTPDRISVDDSNPPATVSSASGVIAGTKLVTSEVEAIERITDEIESQPLLQAIQQMEEKIPFDTAFHASGFSWSKILEQLPSAACLEKLDFADFRSGKKLNLRNGGPGSHGNAQGGGGMEPIFKKFTDEIKALQTSVSIHDQFSKALASCYQQVFLELLVEMDVKRIGEENAEWFIFFLCSISMDVSNYWWCCNDFKATDIAFFPKPHNH</sequence>
<proteinExistence type="predicted"/>
<feature type="compositionally biased region" description="Polar residues" evidence="5">
    <location>
        <begin position="385"/>
        <end position="398"/>
    </location>
</feature>
<dbReference type="eggNOG" id="KOG1396">
    <property type="taxonomic scope" value="Eukaryota"/>
</dbReference>
<dbReference type="RefSeq" id="XP_002179468.1">
    <property type="nucleotide sequence ID" value="XM_002179432.1"/>
</dbReference>
<dbReference type="PROSITE" id="PS51469">
    <property type="entry name" value="SUN"/>
    <property type="match status" value="1"/>
</dbReference>
<evidence type="ECO:0000313" key="8">
    <source>
        <dbReference type="EMBL" id="EEC49291.1"/>
    </source>
</evidence>
<feature type="signal peptide" evidence="6">
    <location>
        <begin position="1"/>
        <end position="21"/>
    </location>
</feature>
<dbReference type="PANTHER" id="PTHR12953:SF0">
    <property type="entry name" value="SUN DOMAIN-CONTAINING OSSIFICATION FACTOR"/>
    <property type="match status" value="1"/>
</dbReference>
<dbReference type="KEGG" id="pti:PHATRDRAFT_45250"/>
<dbReference type="GO" id="GO:0005737">
    <property type="term" value="C:cytoplasm"/>
    <property type="evidence" value="ECO:0007669"/>
    <property type="project" value="TreeGrafter"/>
</dbReference>
<dbReference type="GeneID" id="7200120"/>
<feature type="region of interest" description="Disordered" evidence="5">
    <location>
        <begin position="361"/>
        <end position="398"/>
    </location>
</feature>
<feature type="compositionally biased region" description="Basic and acidic residues" evidence="5">
    <location>
        <begin position="366"/>
        <end position="375"/>
    </location>
</feature>
<keyword evidence="9" id="KW-1185">Reference proteome</keyword>
<dbReference type="PANTHER" id="PTHR12953">
    <property type="entry name" value="MEMBRANE PROTEIN CH1 RELATED"/>
    <property type="match status" value="1"/>
</dbReference>
<reference evidence="8 9" key="1">
    <citation type="journal article" date="2008" name="Nature">
        <title>The Phaeodactylum genome reveals the evolutionary history of diatom genomes.</title>
        <authorList>
            <person name="Bowler C."/>
            <person name="Allen A.E."/>
            <person name="Badger J.H."/>
            <person name="Grimwood J."/>
            <person name="Jabbari K."/>
            <person name="Kuo A."/>
            <person name="Maheswari U."/>
            <person name="Martens C."/>
            <person name="Maumus F."/>
            <person name="Otillar R.P."/>
            <person name="Rayko E."/>
            <person name="Salamov A."/>
            <person name="Vandepoele K."/>
            <person name="Beszteri B."/>
            <person name="Gruber A."/>
            <person name="Heijde M."/>
            <person name="Katinka M."/>
            <person name="Mock T."/>
            <person name="Valentin K."/>
            <person name="Verret F."/>
            <person name="Berges J.A."/>
            <person name="Brownlee C."/>
            <person name="Cadoret J.P."/>
            <person name="Chiovitti A."/>
            <person name="Choi C.J."/>
            <person name="Coesel S."/>
            <person name="De Martino A."/>
            <person name="Detter J.C."/>
            <person name="Durkin C."/>
            <person name="Falciatore A."/>
            <person name="Fournet J."/>
            <person name="Haruta M."/>
            <person name="Huysman M.J."/>
            <person name="Jenkins B.D."/>
            <person name="Jiroutova K."/>
            <person name="Jorgensen R.E."/>
            <person name="Joubert Y."/>
            <person name="Kaplan A."/>
            <person name="Kroger N."/>
            <person name="Kroth P.G."/>
            <person name="La Roche J."/>
            <person name="Lindquist E."/>
            <person name="Lommer M."/>
            <person name="Martin-Jezequel V."/>
            <person name="Lopez P.J."/>
            <person name="Lucas S."/>
            <person name="Mangogna M."/>
            <person name="McGinnis K."/>
            <person name="Medlin L.K."/>
            <person name="Montsant A."/>
            <person name="Oudot-Le Secq M.P."/>
            <person name="Napoli C."/>
            <person name="Obornik M."/>
            <person name="Parker M.S."/>
            <person name="Petit J.L."/>
            <person name="Porcel B.M."/>
            <person name="Poulsen N."/>
            <person name="Robison M."/>
            <person name="Rychlewski L."/>
            <person name="Rynearson T.A."/>
            <person name="Schmutz J."/>
            <person name="Shapiro H."/>
            <person name="Siaut M."/>
            <person name="Stanley M."/>
            <person name="Sussman M.R."/>
            <person name="Taylor A.R."/>
            <person name="Vardi A."/>
            <person name="von Dassow P."/>
            <person name="Vyverman W."/>
            <person name="Willis A."/>
            <person name="Wyrwicz L.S."/>
            <person name="Rokhsar D.S."/>
            <person name="Weissenbach J."/>
            <person name="Armbrust E.V."/>
            <person name="Green B.R."/>
            <person name="Van de Peer Y."/>
            <person name="Grigoriev I.V."/>
        </authorList>
    </citation>
    <scope>NUCLEOTIDE SEQUENCE [LARGE SCALE GENOMIC DNA]</scope>
    <source>
        <strain evidence="8 9">CCAP 1055/1</strain>
    </source>
</reference>
<accession>B7FWZ9</accession>
<dbReference type="EMBL" id="CM000609">
    <property type="protein sequence ID" value="EEC49291.1"/>
    <property type="molecule type" value="Genomic_DNA"/>
</dbReference>
<feature type="region of interest" description="Disordered" evidence="5">
    <location>
        <begin position="30"/>
        <end position="75"/>
    </location>
</feature>
<keyword evidence="6" id="KW-0732">Signal</keyword>
<evidence type="ECO:0000256" key="4">
    <source>
        <dbReference type="ARBA" id="ARBA00023136"/>
    </source>
</evidence>
<dbReference type="AlphaFoldDB" id="B7FWZ9"/>
<reference evidence="9" key="2">
    <citation type="submission" date="2008-08" db="EMBL/GenBank/DDBJ databases">
        <authorList>
            <consortium name="Diatom Consortium"/>
            <person name="Grigoriev I."/>
            <person name="Grimwood J."/>
            <person name="Kuo A."/>
            <person name="Otillar R.P."/>
            <person name="Salamov A."/>
            <person name="Detter J.C."/>
            <person name="Lindquist E."/>
            <person name="Shapiro H."/>
            <person name="Lucas S."/>
            <person name="Glavina del Rio T."/>
            <person name="Pitluck S."/>
            <person name="Rokhsar D."/>
            <person name="Bowler C."/>
        </authorList>
    </citation>
    <scope>GENOME REANNOTATION</scope>
    <source>
        <strain evidence="9">CCAP 1055/1</strain>
    </source>
</reference>
<comment type="subcellular location">
    <subcellularLocation>
        <location evidence="1">Endomembrane system</location>
    </subcellularLocation>
</comment>
<dbReference type="Pfam" id="PF07738">
    <property type="entry name" value="Sad1_UNC"/>
    <property type="match status" value="1"/>
</dbReference>
<dbReference type="InterPro" id="IPR012919">
    <property type="entry name" value="SUN_dom"/>
</dbReference>
<evidence type="ECO:0000256" key="6">
    <source>
        <dbReference type="SAM" id="SignalP"/>
    </source>
</evidence>
<feature type="domain" description="SUN" evidence="7">
    <location>
        <begin position="191"/>
        <end position="350"/>
    </location>
</feature>
<gene>
    <name evidence="8" type="ORF">PHATRDRAFT_45250</name>
</gene>
<evidence type="ECO:0000313" key="9">
    <source>
        <dbReference type="Proteomes" id="UP000000759"/>
    </source>
</evidence>
<dbReference type="SUPFAM" id="SSF49785">
    <property type="entry name" value="Galactose-binding domain-like"/>
    <property type="match status" value="1"/>
</dbReference>
<dbReference type="GO" id="GO:0012505">
    <property type="term" value="C:endomembrane system"/>
    <property type="evidence" value="ECO:0007669"/>
    <property type="project" value="UniProtKB-SubCell"/>
</dbReference>
<feature type="chain" id="PRO_5002855448" description="SUN domain-containing protein" evidence="6">
    <location>
        <begin position="22"/>
        <end position="743"/>
    </location>
</feature>
<evidence type="ECO:0000256" key="1">
    <source>
        <dbReference type="ARBA" id="ARBA00004308"/>
    </source>
</evidence>
<protein>
    <recommendedName>
        <fullName evidence="7">SUN domain-containing protein</fullName>
    </recommendedName>
</protein>
<organism evidence="8 9">
    <name type="scientific">Phaeodactylum tricornutum (strain CCAP 1055/1)</name>
    <dbReference type="NCBI Taxonomy" id="556484"/>
    <lineage>
        <taxon>Eukaryota</taxon>
        <taxon>Sar</taxon>
        <taxon>Stramenopiles</taxon>
        <taxon>Ochrophyta</taxon>
        <taxon>Bacillariophyta</taxon>
        <taxon>Bacillariophyceae</taxon>
        <taxon>Bacillariophycidae</taxon>
        <taxon>Naviculales</taxon>
        <taxon>Phaeodactylaceae</taxon>
        <taxon>Phaeodactylum</taxon>
    </lineage>
</organism>
<keyword evidence="4" id="KW-0472">Membrane</keyword>
<dbReference type="InterPro" id="IPR045120">
    <property type="entry name" value="Suco/Slp1-like"/>
</dbReference>
<keyword evidence="3" id="KW-1133">Transmembrane helix</keyword>
<feature type="region of interest" description="Disordered" evidence="5">
    <location>
        <begin position="176"/>
        <end position="202"/>
    </location>
</feature>
<evidence type="ECO:0000256" key="5">
    <source>
        <dbReference type="SAM" id="MobiDB-lite"/>
    </source>
</evidence>
<dbReference type="InterPro" id="IPR008979">
    <property type="entry name" value="Galactose-bd-like_sf"/>
</dbReference>
<dbReference type="HOGENOM" id="CLU_340537_0_0_1"/>
<feature type="compositionally biased region" description="Basic and acidic residues" evidence="5">
    <location>
        <begin position="32"/>
        <end position="75"/>
    </location>
</feature>